<evidence type="ECO:0000313" key="9">
    <source>
        <dbReference type="Proteomes" id="UP000054477"/>
    </source>
</evidence>
<proteinExistence type="inferred from homology"/>
<evidence type="ECO:0000256" key="3">
    <source>
        <dbReference type="ARBA" id="ARBA00022989"/>
    </source>
</evidence>
<dbReference type="OrthoDB" id="3229610at2759"/>
<reference evidence="9" key="2">
    <citation type="submission" date="2015-01" db="EMBL/GenBank/DDBJ databases">
        <title>Evolutionary Origins and Diversification of the Mycorrhizal Mutualists.</title>
        <authorList>
            <consortium name="DOE Joint Genome Institute"/>
            <consortium name="Mycorrhizal Genomics Consortium"/>
            <person name="Kohler A."/>
            <person name="Kuo A."/>
            <person name="Nagy L.G."/>
            <person name="Floudas D."/>
            <person name="Copeland A."/>
            <person name="Barry K.W."/>
            <person name="Cichocki N."/>
            <person name="Veneault-Fourrey C."/>
            <person name="LaButti K."/>
            <person name="Lindquist E.A."/>
            <person name="Lipzen A."/>
            <person name="Lundell T."/>
            <person name="Morin E."/>
            <person name="Murat C."/>
            <person name="Riley R."/>
            <person name="Ohm R."/>
            <person name="Sun H."/>
            <person name="Tunlid A."/>
            <person name="Henrissat B."/>
            <person name="Grigoriev I.V."/>
            <person name="Hibbett D.S."/>
            <person name="Martin F."/>
        </authorList>
    </citation>
    <scope>NUCLEOTIDE SEQUENCE [LARGE SCALE GENOMIC DNA]</scope>
    <source>
        <strain evidence="9">LaAM-08-1</strain>
    </source>
</reference>
<dbReference type="InterPro" id="IPR052337">
    <property type="entry name" value="SAT4-like"/>
</dbReference>
<dbReference type="Proteomes" id="UP000054477">
    <property type="component" value="Unassembled WGS sequence"/>
</dbReference>
<organism evidence="8 9">
    <name type="scientific">Laccaria amethystina LaAM-08-1</name>
    <dbReference type="NCBI Taxonomy" id="1095629"/>
    <lineage>
        <taxon>Eukaryota</taxon>
        <taxon>Fungi</taxon>
        <taxon>Dikarya</taxon>
        <taxon>Basidiomycota</taxon>
        <taxon>Agaricomycotina</taxon>
        <taxon>Agaricomycetes</taxon>
        <taxon>Agaricomycetidae</taxon>
        <taxon>Agaricales</taxon>
        <taxon>Agaricineae</taxon>
        <taxon>Hydnangiaceae</taxon>
        <taxon>Laccaria</taxon>
    </lineage>
</organism>
<feature type="transmembrane region" description="Helical" evidence="6">
    <location>
        <begin position="153"/>
        <end position="178"/>
    </location>
</feature>
<gene>
    <name evidence="8" type="ORF">K443DRAFT_13394</name>
</gene>
<dbReference type="InterPro" id="IPR049326">
    <property type="entry name" value="Rhodopsin_dom_fungi"/>
</dbReference>
<dbReference type="GO" id="GO:0016020">
    <property type="term" value="C:membrane"/>
    <property type="evidence" value="ECO:0007669"/>
    <property type="project" value="UniProtKB-SubCell"/>
</dbReference>
<dbReference type="PANTHER" id="PTHR33048">
    <property type="entry name" value="PTH11-LIKE INTEGRAL MEMBRANE PROTEIN (AFU_ORTHOLOGUE AFUA_5G11245)"/>
    <property type="match status" value="1"/>
</dbReference>
<feature type="transmembrane region" description="Helical" evidence="6">
    <location>
        <begin position="221"/>
        <end position="245"/>
    </location>
</feature>
<dbReference type="Pfam" id="PF20684">
    <property type="entry name" value="Fung_rhodopsin"/>
    <property type="match status" value="1"/>
</dbReference>
<evidence type="ECO:0000256" key="6">
    <source>
        <dbReference type="SAM" id="Phobius"/>
    </source>
</evidence>
<dbReference type="PANTHER" id="PTHR33048:SF47">
    <property type="entry name" value="INTEGRAL MEMBRANE PROTEIN-RELATED"/>
    <property type="match status" value="1"/>
</dbReference>
<evidence type="ECO:0000256" key="1">
    <source>
        <dbReference type="ARBA" id="ARBA00004141"/>
    </source>
</evidence>
<evidence type="ECO:0000256" key="2">
    <source>
        <dbReference type="ARBA" id="ARBA00022692"/>
    </source>
</evidence>
<reference evidence="8 9" key="1">
    <citation type="submission" date="2014-04" db="EMBL/GenBank/DDBJ databases">
        <authorList>
            <consortium name="DOE Joint Genome Institute"/>
            <person name="Kuo A."/>
            <person name="Kohler A."/>
            <person name="Nagy L.G."/>
            <person name="Floudas D."/>
            <person name="Copeland A."/>
            <person name="Barry K.W."/>
            <person name="Cichocki N."/>
            <person name="Veneault-Fourrey C."/>
            <person name="LaButti K."/>
            <person name="Lindquist E.A."/>
            <person name="Lipzen A."/>
            <person name="Lundell T."/>
            <person name="Morin E."/>
            <person name="Murat C."/>
            <person name="Sun H."/>
            <person name="Tunlid A."/>
            <person name="Henrissat B."/>
            <person name="Grigoriev I.V."/>
            <person name="Hibbett D.S."/>
            <person name="Martin F."/>
            <person name="Nordberg H.P."/>
            <person name="Cantor M.N."/>
            <person name="Hua S.X."/>
        </authorList>
    </citation>
    <scope>NUCLEOTIDE SEQUENCE [LARGE SCALE GENOMIC DNA]</scope>
    <source>
        <strain evidence="8 9">LaAM-08-1</strain>
    </source>
</reference>
<sequence length="328" mass="36544">MTVPIPTTLDMRIANFVLTPFSILTTIFRLWRRGRTSHIWWDDAWAGLTAVIMIIWLPTFELMFRDSTNYSDHTKVTLYYLASECYIAAVWASRISILFTVIRISVGTMRQVLNWIAAVFMVTWIALTVQLVWTCQARNKWSLDHSMCVLPTRIAIIQLTTDVVGDAIVILAPIRLVWRTTLSKPQKIRIITIFSTTIIMTAISLNHAFTVMLNGGGLTEALASLLQASISAIVCNLNVIITFIFHIATEDPNLSPPSKPMSSLRFGFTAPKSKTTGGGVRIDRTEAITLESSTSEQSYTDADFIQKKSFMAGESDSLVAEEKPASAV</sequence>
<dbReference type="AlphaFoldDB" id="A0A0C9WVG4"/>
<evidence type="ECO:0000256" key="5">
    <source>
        <dbReference type="ARBA" id="ARBA00038359"/>
    </source>
</evidence>
<evidence type="ECO:0000259" key="7">
    <source>
        <dbReference type="Pfam" id="PF20684"/>
    </source>
</evidence>
<protein>
    <recommendedName>
        <fullName evidence="7">Rhodopsin domain-containing protein</fullName>
    </recommendedName>
</protein>
<keyword evidence="3 6" id="KW-1133">Transmembrane helix</keyword>
<feature type="transmembrane region" description="Helical" evidence="6">
    <location>
        <begin position="38"/>
        <end position="58"/>
    </location>
</feature>
<evidence type="ECO:0000313" key="8">
    <source>
        <dbReference type="EMBL" id="KIJ92713.1"/>
    </source>
</evidence>
<name>A0A0C9WVG4_9AGAR</name>
<feature type="transmembrane region" description="Helical" evidence="6">
    <location>
        <begin position="112"/>
        <end position="133"/>
    </location>
</feature>
<keyword evidence="9" id="KW-1185">Reference proteome</keyword>
<keyword evidence="2 6" id="KW-0812">Transmembrane</keyword>
<feature type="transmembrane region" description="Helical" evidence="6">
    <location>
        <begin position="12"/>
        <end position="31"/>
    </location>
</feature>
<feature type="domain" description="Rhodopsin" evidence="7">
    <location>
        <begin position="29"/>
        <end position="213"/>
    </location>
</feature>
<dbReference type="EMBL" id="KN838890">
    <property type="protein sequence ID" value="KIJ92713.1"/>
    <property type="molecule type" value="Genomic_DNA"/>
</dbReference>
<comment type="similarity">
    <text evidence="5">Belongs to the SAT4 family.</text>
</comment>
<comment type="subcellular location">
    <subcellularLocation>
        <location evidence="1">Membrane</location>
        <topology evidence="1">Multi-pass membrane protein</topology>
    </subcellularLocation>
</comment>
<accession>A0A0C9WVG4</accession>
<keyword evidence="4 6" id="KW-0472">Membrane</keyword>
<feature type="transmembrane region" description="Helical" evidence="6">
    <location>
        <begin position="78"/>
        <end position="100"/>
    </location>
</feature>
<dbReference type="STRING" id="1095629.A0A0C9WVG4"/>
<evidence type="ECO:0000256" key="4">
    <source>
        <dbReference type="ARBA" id="ARBA00023136"/>
    </source>
</evidence>
<feature type="transmembrane region" description="Helical" evidence="6">
    <location>
        <begin position="190"/>
        <end position="209"/>
    </location>
</feature>
<dbReference type="HOGENOM" id="CLU_052841_2_0_1"/>